<comment type="caution">
    <text evidence="2">The sequence shown here is derived from an EMBL/GenBank/DDBJ whole genome shotgun (WGS) entry which is preliminary data.</text>
</comment>
<dbReference type="InterPro" id="IPR036388">
    <property type="entry name" value="WH-like_DNA-bd_sf"/>
</dbReference>
<evidence type="ECO:0000313" key="3">
    <source>
        <dbReference type="Proteomes" id="UP000215223"/>
    </source>
</evidence>
<dbReference type="EMBL" id="NMQT01000013">
    <property type="protein sequence ID" value="OXM58354.1"/>
    <property type="molecule type" value="Genomic_DNA"/>
</dbReference>
<dbReference type="Pfam" id="PF03861">
    <property type="entry name" value="ANTAR"/>
    <property type="match status" value="1"/>
</dbReference>
<dbReference type="Gene3D" id="1.10.10.10">
    <property type="entry name" value="Winged helix-like DNA-binding domain superfamily/Winged helix DNA-binding domain"/>
    <property type="match status" value="1"/>
</dbReference>
<sequence>MWDRTGGRYDQATLRDLVETERGRANRAARVALRHENLLEAAIEIMRPFHLRMAELHRATEKRHRAAVELHTGYADAVKSWAEGPERAGLPPAFMAAVAEASGIRSLAVTLFTKGDGGAAVVVSDLVAAKVNDLEYVFGEGPSLGIPFETGVCGERELVSRWPRFGPAARELGVRAVVSARLGLLESPMGTLIAYRPEPEPDAEIARSTKVVADVLTDTALHPGTRLDVEDGLPVHPLFGDSDLRVVVHQATGMVMTTHHCTATDALALIRAHAYSLDESVIEVARMIVNRTTALN</sequence>
<dbReference type="GO" id="GO:0003723">
    <property type="term" value="F:RNA binding"/>
    <property type="evidence" value="ECO:0007669"/>
    <property type="project" value="InterPro"/>
</dbReference>
<evidence type="ECO:0000313" key="2">
    <source>
        <dbReference type="EMBL" id="OXM58354.1"/>
    </source>
</evidence>
<proteinExistence type="predicted"/>
<evidence type="ECO:0000259" key="1">
    <source>
        <dbReference type="SMART" id="SM01012"/>
    </source>
</evidence>
<protein>
    <submittedName>
        <fullName evidence="2">Transcription antitermination regulator</fullName>
    </submittedName>
</protein>
<dbReference type="SMART" id="SM01012">
    <property type="entry name" value="ANTAR"/>
    <property type="match status" value="1"/>
</dbReference>
<gene>
    <name evidence="2" type="ORF">CFP71_03145</name>
</gene>
<dbReference type="AlphaFoldDB" id="A0A229SHT7"/>
<dbReference type="RefSeq" id="WP_093932309.1">
    <property type="nucleotide sequence ID" value="NZ_NMQT01000013.1"/>
</dbReference>
<name>A0A229SHT7_9PSEU</name>
<accession>A0A229SHT7</accession>
<keyword evidence="3" id="KW-1185">Reference proteome</keyword>
<dbReference type="InterPro" id="IPR005561">
    <property type="entry name" value="ANTAR"/>
</dbReference>
<organism evidence="2 3">
    <name type="scientific">Amycolatopsis thailandensis</name>
    <dbReference type="NCBI Taxonomy" id="589330"/>
    <lineage>
        <taxon>Bacteria</taxon>
        <taxon>Bacillati</taxon>
        <taxon>Actinomycetota</taxon>
        <taxon>Actinomycetes</taxon>
        <taxon>Pseudonocardiales</taxon>
        <taxon>Pseudonocardiaceae</taxon>
        <taxon>Amycolatopsis</taxon>
    </lineage>
</organism>
<dbReference type="OrthoDB" id="4075938at2"/>
<reference evidence="2 3" key="1">
    <citation type="submission" date="2017-07" db="EMBL/GenBank/DDBJ databases">
        <title>Amycolatopsis thailandensis Genome sequencing and assembly.</title>
        <authorList>
            <person name="Kaur N."/>
            <person name="Mayilraj S."/>
        </authorList>
    </citation>
    <scope>NUCLEOTIDE SEQUENCE [LARGE SCALE GENOMIC DNA]</scope>
    <source>
        <strain evidence="2 3">JCM 16380</strain>
    </source>
</reference>
<dbReference type="Proteomes" id="UP000215223">
    <property type="component" value="Unassembled WGS sequence"/>
</dbReference>
<feature type="domain" description="ANTAR" evidence="1">
    <location>
        <begin position="212"/>
        <end position="289"/>
    </location>
</feature>